<keyword evidence="3" id="KW-0238">DNA-binding</keyword>
<dbReference type="GO" id="GO:0043565">
    <property type="term" value="F:sequence-specific DNA binding"/>
    <property type="evidence" value="ECO:0007669"/>
    <property type="project" value="TreeGrafter"/>
</dbReference>
<dbReference type="RefSeq" id="WP_175277007.1">
    <property type="nucleotide sequence ID" value="NZ_CP054836.1"/>
</dbReference>
<evidence type="ECO:0000313" key="6">
    <source>
        <dbReference type="EMBL" id="QKV19115.1"/>
    </source>
</evidence>
<organism evidence="6 7">
    <name type="scientific">Oricola thermophila</name>
    <dbReference type="NCBI Taxonomy" id="2742145"/>
    <lineage>
        <taxon>Bacteria</taxon>
        <taxon>Pseudomonadati</taxon>
        <taxon>Pseudomonadota</taxon>
        <taxon>Alphaproteobacteria</taxon>
        <taxon>Hyphomicrobiales</taxon>
        <taxon>Ahrensiaceae</taxon>
        <taxon>Oricola</taxon>
    </lineage>
</organism>
<evidence type="ECO:0000256" key="2">
    <source>
        <dbReference type="ARBA" id="ARBA00023015"/>
    </source>
</evidence>
<dbReference type="InterPro" id="IPR036390">
    <property type="entry name" value="WH_DNA-bd_sf"/>
</dbReference>
<dbReference type="InterPro" id="IPR005119">
    <property type="entry name" value="LysR_subst-bd"/>
</dbReference>
<feature type="domain" description="HTH lysR-type" evidence="5">
    <location>
        <begin position="11"/>
        <end position="68"/>
    </location>
</feature>
<dbReference type="SUPFAM" id="SSF53850">
    <property type="entry name" value="Periplasmic binding protein-like II"/>
    <property type="match status" value="1"/>
</dbReference>
<evidence type="ECO:0000313" key="7">
    <source>
        <dbReference type="Proteomes" id="UP000509367"/>
    </source>
</evidence>
<dbReference type="Gene3D" id="3.40.190.10">
    <property type="entry name" value="Periplasmic binding protein-like II"/>
    <property type="match status" value="2"/>
</dbReference>
<keyword evidence="2" id="KW-0805">Transcription regulation</keyword>
<dbReference type="GO" id="GO:0006351">
    <property type="term" value="P:DNA-templated transcription"/>
    <property type="evidence" value="ECO:0007669"/>
    <property type="project" value="TreeGrafter"/>
</dbReference>
<sequence>MEIPRGNREIVPLNALRAFEAAGRRLSFVAAAEELFVTPAAISHHIKALEILVGTPLFIRHHRAIELTDAGRDLLVPLTKGMRIIEDATMGLRRANAGGPLRVRVAACLASKWLLPRLESFYKEYPQIDLQVTVSSQIYEFRYNEMDAMLRLRRGEFNGMSVEPVLSEYVTAVCSPEFLQRNGPINDYSDLVDLPLLHDDNLKCIPTYPDWYSWLDAAGVHVDKELTGHRFDSSSIVLDATLEGKGVSLARSALVAEDLSAGRLVRLGDFDYPIKHDYFLIHPISSPKVKQIKIFYEWLLKEAAKTEQCWSRLKATDVGISIREMPIASHEGSNSQALAPTVV</sequence>
<evidence type="ECO:0000259" key="5">
    <source>
        <dbReference type="PROSITE" id="PS50931"/>
    </source>
</evidence>
<dbReference type="CDD" id="cd08432">
    <property type="entry name" value="PBP2_GcdR_TrpI_HvrB_AmpR_like"/>
    <property type="match status" value="1"/>
</dbReference>
<dbReference type="PROSITE" id="PS50931">
    <property type="entry name" value="HTH_LYSR"/>
    <property type="match status" value="1"/>
</dbReference>
<reference evidence="6 7" key="1">
    <citation type="submission" date="2020-06" db="EMBL/GenBank/DDBJ databases">
        <title>Oricola thermophila sp. nov. isolated from a tidal sediments.</title>
        <authorList>
            <person name="Kwon K.K."/>
            <person name="Yang S.-H."/>
            <person name="Park M.-J."/>
        </authorList>
    </citation>
    <scope>NUCLEOTIDE SEQUENCE [LARGE SCALE GENOMIC DNA]</scope>
    <source>
        <strain evidence="6 7">MEBiC13590</strain>
    </source>
</reference>
<keyword evidence="4" id="KW-0804">Transcription</keyword>
<accession>A0A6N1VHD8</accession>
<evidence type="ECO:0000256" key="4">
    <source>
        <dbReference type="ARBA" id="ARBA00023163"/>
    </source>
</evidence>
<evidence type="ECO:0000256" key="1">
    <source>
        <dbReference type="ARBA" id="ARBA00009437"/>
    </source>
</evidence>
<comment type="similarity">
    <text evidence="1">Belongs to the LysR transcriptional regulatory family.</text>
</comment>
<dbReference type="GO" id="GO:0003700">
    <property type="term" value="F:DNA-binding transcription factor activity"/>
    <property type="evidence" value="ECO:0007669"/>
    <property type="project" value="InterPro"/>
</dbReference>
<dbReference type="Proteomes" id="UP000509367">
    <property type="component" value="Chromosome"/>
</dbReference>
<protein>
    <submittedName>
        <fullName evidence="6">LysR family transcriptional regulator</fullName>
    </submittedName>
</protein>
<dbReference type="InterPro" id="IPR000847">
    <property type="entry name" value="LysR_HTH_N"/>
</dbReference>
<dbReference type="InterPro" id="IPR036388">
    <property type="entry name" value="WH-like_DNA-bd_sf"/>
</dbReference>
<dbReference type="AlphaFoldDB" id="A0A6N1VHD8"/>
<gene>
    <name evidence="6" type="ORF">HTY61_11945</name>
</gene>
<dbReference type="PANTHER" id="PTHR30537">
    <property type="entry name" value="HTH-TYPE TRANSCRIPTIONAL REGULATOR"/>
    <property type="match status" value="1"/>
</dbReference>
<dbReference type="KEGG" id="orm:HTY61_11945"/>
<proteinExistence type="inferred from homology"/>
<name>A0A6N1VHD8_9HYPH</name>
<dbReference type="PANTHER" id="PTHR30537:SF74">
    <property type="entry name" value="HTH-TYPE TRANSCRIPTIONAL REGULATOR TRPI"/>
    <property type="match status" value="1"/>
</dbReference>
<keyword evidence="7" id="KW-1185">Reference proteome</keyword>
<dbReference type="Gene3D" id="1.10.10.10">
    <property type="entry name" value="Winged helix-like DNA-binding domain superfamily/Winged helix DNA-binding domain"/>
    <property type="match status" value="1"/>
</dbReference>
<dbReference type="EMBL" id="CP054836">
    <property type="protein sequence ID" value="QKV19115.1"/>
    <property type="molecule type" value="Genomic_DNA"/>
</dbReference>
<dbReference type="InterPro" id="IPR058163">
    <property type="entry name" value="LysR-type_TF_proteobact-type"/>
</dbReference>
<dbReference type="SUPFAM" id="SSF46785">
    <property type="entry name" value="Winged helix' DNA-binding domain"/>
    <property type="match status" value="1"/>
</dbReference>
<dbReference type="Pfam" id="PF00126">
    <property type="entry name" value="HTH_1"/>
    <property type="match status" value="1"/>
</dbReference>
<evidence type="ECO:0000256" key="3">
    <source>
        <dbReference type="ARBA" id="ARBA00023125"/>
    </source>
</evidence>
<dbReference type="Pfam" id="PF03466">
    <property type="entry name" value="LysR_substrate"/>
    <property type="match status" value="1"/>
</dbReference>